<feature type="region of interest" description="Disordered" evidence="1">
    <location>
        <begin position="23"/>
        <end position="60"/>
    </location>
</feature>
<keyword evidence="2" id="KW-0732">Signal</keyword>
<evidence type="ECO:0000256" key="1">
    <source>
        <dbReference type="SAM" id="MobiDB-lite"/>
    </source>
</evidence>
<dbReference type="SUPFAM" id="SSF111384">
    <property type="entry name" value="OmpH-like"/>
    <property type="match status" value="1"/>
</dbReference>
<keyword evidence="4" id="KW-1185">Reference proteome</keyword>
<feature type="signal peptide" evidence="2">
    <location>
        <begin position="1"/>
        <end position="22"/>
    </location>
</feature>
<protein>
    <recommendedName>
        <fullName evidence="5">Outer membrane chaperone Skp</fullName>
    </recommendedName>
</protein>
<dbReference type="Proteomes" id="UP000019063">
    <property type="component" value="Unassembled WGS sequence"/>
</dbReference>
<dbReference type="Gene3D" id="3.30.910.20">
    <property type="entry name" value="Skp domain"/>
    <property type="match status" value="1"/>
</dbReference>
<dbReference type="SMART" id="SM00935">
    <property type="entry name" value="OmpH"/>
    <property type="match status" value="1"/>
</dbReference>
<feature type="compositionally biased region" description="Acidic residues" evidence="1">
    <location>
        <begin position="217"/>
        <end position="230"/>
    </location>
</feature>
<evidence type="ECO:0000313" key="4">
    <source>
        <dbReference type="Proteomes" id="UP000019063"/>
    </source>
</evidence>
<evidence type="ECO:0000313" key="3">
    <source>
        <dbReference type="EMBL" id="ETW13316.1"/>
    </source>
</evidence>
<dbReference type="InterPro" id="IPR024930">
    <property type="entry name" value="Skp_dom_sf"/>
</dbReference>
<dbReference type="InterPro" id="IPR005632">
    <property type="entry name" value="Chaperone_Skp"/>
</dbReference>
<organism evidence="3 4">
    <name type="scientific">Roseivivax marinus</name>
    <dbReference type="NCBI Taxonomy" id="1379903"/>
    <lineage>
        <taxon>Bacteria</taxon>
        <taxon>Pseudomonadati</taxon>
        <taxon>Pseudomonadota</taxon>
        <taxon>Alphaproteobacteria</taxon>
        <taxon>Rhodobacterales</taxon>
        <taxon>Roseobacteraceae</taxon>
        <taxon>Roseivivax</taxon>
    </lineage>
</organism>
<dbReference type="EMBL" id="AQQW01000004">
    <property type="protein sequence ID" value="ETW13316.1"/>
    <property type="molecule type" value="Genomic_DNA"/>
</dbReference>
<evidence type="ECO:0008006" key="5">
    <source>
        <dbReference type="Google" id="ProtNLM"/>
    </source>
</evidence>
<dbReference type="AlphaFoldDB" id="W4HMH0"/>
<comment type="caution">
    <text evidence="3">The sequence shown here is derived from an EMBL/GenBank/DDBJ whole genome shotgun (WGS) entry which is preliminary data.</text>
</comment>
<dbReference type="eggNOG" id="COG2825">
    <property type="taxonomic scope" value="Bacteria"/>
</dbReference>
<name>W4HMH0_9RHOB</name>
<proteinExistence type="predicted"/>
<dbReference type="RefSeq" id="WP_051487614.1">
    <property type="nucleotide sequence ID" value="NZ_AQQW01000004.1"/>
</dbReference>
<dbReference type="STRING" id="1379903.ATO8_08891"/>
<dbReference type="Pfam" id="PF03938">
    <property type="entry name" value="OmpH"/>
    <property type="match status" value="1"/>
</dbReference>
<feature type="chain" id="PRO_5004842259" description="Outer membrane chaperone Skp" evidence="2">
    <location>
        <begin position="23"/>
        <end position="246"/>
    </location>
</feature>
<feature type="region of interest" description="Disordered" evidence="1">
    <location>
        <begin position="205"/>
        <end position="246"/>
    </location>
</feature>
<evidence type="ECO:0000256" key="2">
    <source>
        <dbReference type="SAM" id="SignalP"/>
    </source>
</evidence>
<gene>
    <name evidence="3" type="ORF">ATO8_08891</name>
</gene>
<reference evidence="3 4" key="1">
    <citation type="journal article" date="2014" name="Antonie Van Leeuwenhoek">
        <title>Roseivivax atlanticus sp. nov., isolated from surface seawater of the Atlantic Ocean.</title>
        <authorList>
            <person name="Li G."/>
            <person name="Lai Q."/>
            <person name="Liu X."/>
            <person name="Sun F."/>
            <person name="Shao Z."/>
        </authorList>
    </citation>
    <scope>NUCLEOTIDE SEQUENCE [LARGE SCALE GENOMIC DNA]</scope>
    <source>
        <strain evidence="3 4">22II-s10s</strain>
    </source>
</reference>
<sequence length="246" mass="26197">MGIGRAVLGVCLGLGLAAGAAAQQQGQGGGSDPTGLMPMQGVGPLRSEGTSEDGGGPVRSPILTIERERVIDESAYGRRVLSEIEAEGNAIAAESERISEELREEELALTEARDRMEPAAFREAAQDFNEKVGRLRAQQDQKAQEFTAHTEQARRAILAAAEPMMTDIMREAGAAVLLDRRQTIFSLDVTDVTDLVIERLDQRIGDGSDLDTAPLEADPDASAEPEDEGLDGAPDVSIFPETAPED</sequence>
<dbReference type="GO" id="GO:0051082">
    <property type="term" value="F:unfolded protein binding"/>
    <property type="evidence" value="ECO:0007669"/>
    <property type="project" value="InterPro"/>
</dbReference>
<accession>W4HMH0</accession>